<dbReference type="GO" id="GO:0005737">
    <property type="term" value="C:cytoplasm"/>
    <property type="evidence" value="ECO:0007669"/>
    <property type="project" value="UniProtKB-SubCell"/>
</dbReference>
<comment type="caution">
    <text evidence="15">The sequence shown here is derived from an EMBL/GenBank/DDBJ whole genome shotgun (WGS) entry which is preliminary data.</text>
</comment>
<dbReference type="Pfam" id="PF08245">
    <property type="entry name" value="Mur_ligase_M"/>
    <property type="match status" value="1"/>
</dbReference>
<dbReference type="GO" id="GO:0071555">
    <property type="term" value="P:cell wall organization"/>
    <property type="evidence" value="ECO:0007669"/>
    <property type="project" value="UniProtKB-KW"/>
</dbReference>
<evidence type="ECO:0000256" key="7">
    <source>
        <dbReference type="ARBA" id="ARBA00022984"/>
    </source>
</evidence>
<dbReference type="HAMAP" id="MF_02019">
    <property type="entry name" value="MurF"/>
    <property type="match status" value="1"/>
</dbReference>
<dbReference type="GO" id="GO:0005524">
    <property type="term" value="F:ATP binding"/>
    <property type="evidence" value="ECO:0007669"/>
    <property type="project" value="UniProtKB-UniRule"/>
</dbReference>
<sequence length="454" mass="48522">MLGNLQLSDIAKASGGRLVGEDIVVSGVSTDTRENLEGCLFVALTGASFDGHSFITTAFNAGAKAVLVAESSDCEHEPRIEVKDTTRAYGVIGRLIRNRFTYPVVAITGSNGKTSVKDWLAQVLEQNRSVLKTQSNLNNQIGVPKTLLSLEHQHQCAVVEAGTSFPGEIELLGSAIHADIVILTNASGSHLEGFGSIKGIAVEKGKLIETARPNATVILNADDDSYDYWCGLLKGRSLRSFSLVNPNATIFARNIEQSAIGSKTELVFEEEVYELMLDRPGRHHVVNAMAVALALIALGMPFSEVVSELSHPAQVPGRMEQIVTKSKALMINDCYNASPKSVEAAMDVTALFHDKVKWVVLGALGELGDQEVSVHQGLGAYAANVGVDQFISIGPIAQLAAQEFAKRINSASAHYCVTKEEAIALLAALDSNNVILVKGSRSAKMEDIVNALKN</sequence>
<dbReference type="Pfam" id="PF02875">
    <property type="entry name" value="Mur_ligase_C"/>
    <property type="match status" value="1"/>
</dbReference>
<keyword evidence="7 10" id="KW-0573">Peptidoglycan synthesis</keyword>
<dbReference type="AlphaFoldDB" id="A0A370U5E1"/>
<dbReference type="InterPro" id="IPR013221">
    <property type="entry name" value="Mur_ligase_cen"/>
</dbReference>
<feature type="domain" description="Mur ligase central" evidence="14">
    <location>
        <begin position="107"/>
        <end position="294"/>
    </location>
</feature>
<evidence type="ECO:0000256" key="3">
    <source>
        <dbReference type="ARBA" id="ARBA00022618"/>
    </source>
</evidence>
<accession>A0A370U5E1</accession>
<keyword evidence="5 10" id="KW-0067">ATP-binding</keyword>
<keyword evidence="3 10" id="KW-0132">Cell division</keyword>
<proteinExistence type="inferred from homology"/>
<dbReference type="Gene3D" id="3.40.1190.10">
    <property type="entry name" value="Mur-like, catalytic domain"/>
    <property type="match status" value="1"/>
</dbReference>
<dbReference type="PANTHER" id="PTHR43024">
    <property type="entry name" value="UDP-N-ACETYLMURAMOYL-TRIPEPTIDE--D-ALANYL-D-ALANINE LIGASE"/>
    <property type="match status" value="1"/>
</dbReference>
<evidence type="ECO:0000256" key="9">
    <source>
        <dbReference type="ARBA" id="ARBA00023316"/>
    </source>
</evidence>
<keyword evidence="6 10" id="KW-0133">Cell shape</keyword>
<dbReference type="EMBL" id="QKRA01000011">
    <property type="protein sequence ID" value="RDL42968.1"/>
    <property type="molecule type" value="Genomic_DNA"/>
</dbReference>
<dbReference type="InterPro" id="IPR051046">
    <property type="entry name" value="MurCDEF_CellWall_CoF430Synth"/>
</dbReference>
<evidence type="ECO:0000256" key="4">
    <source>
        <dbReference type="ARBA" id="ARBA00022741"/>
    </source>
</evidence>
<gene>
    <name evidence="10" type="primary">murF</name>
    <name evidence="15" type="ORF">DN730_16680</name>
</gene>
<keyword evidence="1 10" id="KW-0963">Cytoplasm</keyword>
<keyword evidence="16" id="KW-1185">Reference proteome</keyword>
<dbReference type="GO" id="GO:0008766">
    <property type="term" value="F:UDP-N-acetylmuramoylalanyl-D-glutamyl-2,6-diaminopimelate-D-alanyl-D-alanine ligase activity"/>
    <property type="evidence" value="ECO:0007669"/>
    <property type="project" value="RHEA"/>
</dbReference>
<evidence type="ECO:0000256" key="11">
    <source>
        <dbReference type="RuleBase" id="RU004136"/>
    </source>
</evidence>
<dbReference type="InterPro" id="IPR036565">
    <property type="entry name" value="Mur-like_cat_sf"/>
</dbReference>
<evidence type="ECO:0000313" key="15">
    <source>
        <dbReference type="EMBL" id="RDL42968.1"/>
    </source>
</evidence>
<evidence type="ECO:0000256" key="5">
    <source>
        <dbReference type="ARBA" id="ARBA00022840"/>
    </source>
</evidence>
<name>A0A370U5E1_9GAMM</name>
<dbReference type="InterPro" id="IPR000713">
    <property type="entry name" value="Mur_ligase_N"/>
</dbReference>
<dbReference type="InterPro" id="IPR005863">
    <property type="entry name" value="UDP-N-AcMur_synth"/>
</dbReference>
<evidence type="ECO:0000256" key="1">
    <source>
        <dbReference type="ARBA" id="ARBA00022490"/>
    </source>
</evidence>
<reference evidence="15 16" key="1">
    <citation type="submission" date="2018-06" db="EMBL/GenBank/DDBJ databases">
        <title>Marinomonas sp. YLB-05 draft genome sequence.</title>
        <authorList>
            <person name="Yu L."/>
            <person name="Tang X."/>
        </authorList>
    </citation>
    <scope>NUCLEOTIDE SEQUENCE [LARGE SCALE GENOMIC DNA]</scope>
    <source>
        <strain evidence="15 16">YLB-05</strain>
    </source>
</reference>
<comment type="similarity">
    <text evidence="10">Belongs to the MurCDEF family. MurF subfamily.</text>
</comment>
<dbReference type="OrthoDB" id="9801978at2"/>
<evidence type="ECO:0000259" key="13">
    <source>
        <dbReference type="Pfam" id="PF02875"/>
    </source>
</evidence>
<keyword evidence="4 10" id="KW-0547">Nucleotide-binding</keyword>
<evidence type="ECO:0000256" key="2">
    <source>
        <dbReference type="ARBA" id="ARBA00022598"/>
    </source>
</evidence>
<dbReference type="GO" id="GO:0047480">
    <property type="term" value="F:UDP-N-acetylmuramoyl-tripeptide-D-alanyl-D-alanine ligase activity"/>
    <property type="evidence" value="ECO:0007669"/>
    <property type="project" value="UniProtKB-UniRule"/>
</dbReference>
<feature type="domain" description="Mur ligase C-terminal" evidence="13">
    <location>
        <begin position="317"/>
        <end position="441"/>
    </location>
</feature>
<feature type="domain" description="Mur ligase N-terminal catalytic" evidence="12">
    <location>
        <begin position="25"/>
        <end position="101"/>
    </location>
</feature>
<dbReference type="RefSeq" id="WP_115469285.1">
    <property type="nucleotide sequence ID" value="NZ_QKRA01000011.1"/>
</dbReference>
<comment type="function">
    <text evidence="10 11">Involved in cell wall formation. Catalyzes the final step in the synthesis of UDP-N-acetylmuramoyl-pentapeptide, the precursor of murein.</text>
</comment>
<organism evidence="15 16">
    <name type="scientific">Marinomonas piezotolerans</name>
    <dbReference type="NCBI Taxonomy" id="2213058"/>
    <lineage>
        <taxon>Bacteria</taxon>
        <taxon>Pseudomonadati</taxon>
        <taxon>Pseudomonadota</taxon>
        <taxon>Gammaproteobacteria</taxon>
        <taxon>Oceanospirillales</taxon>
        <taxon>Oceanospirillaceae</taxon>
        <taxon>Marinomonas</taxon>
    </lineage>
</organism>
<dbReference type="Pfam" id="PF01225">
    <property type="entry name" value="Mur_ligase"/>
    <property type="match status" value="1"/>
</dbReference>
<dbReference type="GO" id="GO:0009252">
    <property type="term" value="P:peptidoglycan biosynthetic process"/>
    <property type="evidence" value="ECO:0007669"/>
    <property type="project" value="UniProtKB-UniRule"/>
</dbReference>
<dbReference type="PANTHER" id="PTHR43024:SF1">
    <property type="entry name" value="UDP-N-ACETYLMURAMOYL-TRIPEPTIDE--D-ALANYL-D-ALANINE LIGASE"/>
    <property type="match status" value="1"/>
</dbReference>
<evidence type="ECO:0000256" key="6">
    <source>
        <dbReference type="ARBA" id="ARBA00022960"/>
    </source>
</evidence>
<dbReference type="Gene3D" id="3.90.190.20">
    <property type="entry name" value="Mur ligase, C-terminal domain"/>
    <property type="match status" value="1"/>
</dbReference>
<evidence type="ECO:0000259" key="12">
    <source>
        <dbReference type="Pfam" id="PF01225"/>
    </source>
</evidence>
<keyword evidence="9 10" id="KW-0961">Cell wall biogenesis/degradation</keyword>
<dbReference type="GO" id="GO:0008360">
    <property type="term" value="P:regulation of cell shape"/>
    <property type="evidence" value="ECO:0007669"/>
    <property type="project" value="UniProtKB-KW"/>
</dbReference>
<evidence type="ECO:0000256" key="10">
    <source>
        <dbReference type="HAMAP-Rule" id="MF_02019"/>
    </source>
</evidence>
<keyword evidence="2 10" id="KW-0436">Ligase</keyword>
<keyword evidence="8 10" id="KW-0131">Cell cycle</keyword>
<evidence type="ECO:0000313" key="16">
    <source>
        <dbReference type="Proteomes" id="UP000254326"/>
    </source>
</evidence>
<dbReference type="SUPFAM" id="SSF53623">
    <property type="entry name" value="MurD-like peptide ligases, catalytic domain"/>
    <property type="match status" value="1"/>
</dbReference>
<evidence type="ECO:0000256" key="8">
    <source>
        <dbReference type="ARBA" id="ARBA00023306"/>
    </source>
</evidence>
<dbReference type="InterPro" id="IPR035911">
    <property type="entry name" value="MurE/MurF_N"/>
</dbReference>
<dbReference type="GO" id="GO:0051301">
    <property type="term" value="P:cell division"/>
    <property type="evidence" value="ECO:0007669"/>
    <property type="project" value="UniProtKB-KW"/>
</dbReference>
<dbReference type="Gene3D" id="3.40.1390.10">
    <property type="entry name" value="MurE/MurF, N-terminal domain"/>
    <property type="match status" value="1"/>
</dbReference>
<dbReference type="NCBIfam" id="TIGR01143">
    <property type="entry name" value="murF"/>
    <property type="match status" value="1"/>
</dbReference>
<comment type="catalytic activity">
    <reaction evidence="10 11">
        <text>D-alanyl-D-alanine + UDP-N-acetyl-alpha-D-muramoyl-L-alanyl-gamma-D-glutamyl-meso-2,6-diaminopimelate + ATP = UDP-N-acetyl-alpha-D-muramoyl-L-alanyl-gamma-D-glutamyl-meso-2,6-diaminopimeloyl-D-alanyl-D-alanine + ADP + phosphate + H(+)</text>
        <dbReference type="Rhea" id="RHEA:28374"/>
        <dbReference type="ChEBI" id="CHEBI:15378"/>
        <dbReference type="ChEBI" id="CHEBI:30616"/>
        <dbReference type="ChEBI" id="CHEBI:43474"/>
        <dbReference type="ChEBI" id="CHEBI:57822"/>
        <dbReference type="ChEBI" id="CHEBI:61386"/>
        <dbReference type="ChEBI" id="CHEBI:83905"/>
        <dbReference type="ChEBI" id="CHEBI:456216"/>
        <dbReference type="EC" id="6.3.2.10"/>
    </reaction>
</comment>
<dbReference type="SUPFAM" id="SSF63418">
    <property type="entry name" value="MurE/MurF N-terminal domain"/>
    <property type="match status" value="1"/>
</dbReference>
<dbReference type="EC" id="6.3.2.10" evidence="10 11"/>
<dbReference type="Proteomes" id="UP000254326">
    <property type="component" value="Unassembled WGS sequence"/>
</dbReference>
<protein>
    <recommendedName>
        <fullName evidence="10 11">UDP-N-acetylmuramoyl-tripeptide--D-alanyl-D-alanine ligase</fullName>
        <ecNumber evidence="10 11">6.3.2.10</ecNumber>
    </recommendedName>
    <alternativeName>
        <fullName evidence="10">D-alanyl-D-alanine-adding enzyme</fullName>
    </alternativeName>
</protein>
<evidence type="ECO:0000259" key="14">
    <source>
        <dbReference type="Pfam" id="PF08245"/>
    </source>
</evidence>
<dbReference type="UniPathway" id="UPA00219"/>
<dbReference type="InterPro" id="IPR036615">
    <property type="entry name" value="Mur_ligase_C_dom_sf"/>
</dbReference>
<dbReference type="SUPFAM" id="SSF53244">
    <property type="entry name" value="MurD-like peptide ligases, peptide-binding domain"/>
    <property type="match status" value="1"/>
</dbReference>
<feature type="binding site" evidence="10">
    <location>
        <begin position="109"/>
        <end position="115"/>
    </location>
    <ligand>
        <name>ATP</name>
        <dbReference type="ChEBI" id="CHEBI:30616"/>
    </ligand>
</feature>
<comment type="pathway">
    <text evidence="10 11">Cell wall biogenesis; peptidoglycan biosynthesis.</text>
</comment>
<dbReference type="InterPro" id="IPR004101">
    <property type="entry name" value="Mur_ligase_C"/>
</dbReference>
<comment type="subcellular location">
    <subcellularLocation>
        <location evidence="10 11">Cytoplasm</location>
    </subcellularLocation>
</comment>